<dbReference type="EMBL" id="MNCJ02000325">
    <property type="protein sequence ID" value="KAF5786199.1"/>
    <property type="molecule type" value="Genomic_DNA"/>
</dbReference>
<name>A0A9K3N419_HELAN</name>
<comment type="caution">
    <text evidence="2">The sequence shown here is derived from an EMBL/GenBank/DDBJ whole genome shotgun (WGS) entry which is preliminary data.</text>
</comment>
<dbReference type="Gramene" id="mRNA:HanXRQr2_Chr10g0437991">
    <property type="protein sequence ID" value="CDS:HanXRQr2_Chr10g0437991.1"/>
    <property type="gene ID" value="HanXRQr2_Chr10g0437991"/>
</dbReference>
<dbReference type="AlphaFoldDB" id="A0A9K3N419"/>
<feature type="compositionally biased region" description="Acidic residues" evidence="1">
    <location>
        <begin position="103"/>
        <end position="126"/>
    </location>
</feature>
<accession>A0A9K3N419</accession>
<protein>
    <submittedName>
        <fullName evidence="2">Uncharacterized protein</fullName>
    </submittedName>
</protein>
<reference evidence="2" key="2">
    <citation type="submission" date="2020-06" db="EMBL/GenBank/DDBJ databases">
        <title>Helianthus annuus Genome sequencing and assembly Release 2.</title>
        <authorList>
            <person name="Gouzy J."/>
            <person name="Langlade N."/>
            <person name="Munos S."/>
        </authorList>
    </citation>
    <scope>NUCLEOTIDE SEQUENCE</scope>
    <source>
        <tissue evidence="2">Leaves</tissue>
    </source>
</reference>
<proteinExistence type="predicted"/>
<evidence type="ECO:0000256" key="1">
    <source>
        <dbReference type="SAM" id="MobiDB-lite"/>
    </source>
</evidence>
<organism evidence="2 3">
    <name type="scientific">Helianthus annuus</name>
    <name type="common">Common sunflower</name>
    <dbReference type="NCBI Taxonomy" id="4232"/>
    <lineage>
        <taxon>Eukaryota</taxon>
        <taxon>Viridiplantae</taxon>
        <taxon>Streptophyta</taxon>
        <taxon>Embryophyta</taxon>
        <taxon>Tracheophyta</taxon>
        <taxon>Spermatophyta</taxon>
        <taxon>Magnoliopsida</taxon>
        <taxon>eudicotyledons</taxon>
        <taxon>Gunneridae</taxon>
        <taxon>Pentapetalae</taxon>
        <taxon>asterids</taxon>
        <taxon>campanulids</taxon>
        <taxon>Asterales</taxon>
        <taxon>Asteraceae</taxon>
        <taxon>Asteroideae</taxon>
        <taxon>Heliantheae alliance</taxon>
        <taxon>Heliantheae</taxon>
        <taxon>Helianthus</taxon>
    </lineage>
</organism>
<keyword evidence="3" id="KW-1185">Reference proteome</keyword>
<gene>
    <name evidence="2" type="ORF">HanXRQr2_Chr10g0437991</name>
</gene>
<evidence type="ECO:0000313" key="3">
    <source>
        <dbReference type="Proteomes" id="UP000215914"/>
    </source>
</evidence>
<feature type="region of interest" description="Disordered" evidence="1">
    <location>
        <begin position="95"/>
        <end position="126"/>
    </location>
</feature>
<sequence>MANSILNASELDRAVPAFIDASRAVGHRGGYLECAQHVEEALGQEFDASHCSVTDQANAAFTRAERDYDHLSLPVMDSVAKALEHDDWCQRLKQILDPPETVELSDEEPSGGDDDGNGDGDGDGHE</sequence>
<evidence type="ECO:0000313" key="2">
    <source>
        <dbReference type="EMBL" id="KAF5786199.1"/>
    </source>
</evidence>
<reference evidence="2" key="1">
    <citation type="journal article" date="2017" name="Nature">
        <title>The sunflower genome provides insights into oil metabolism, flowering and Asterid evolution.</title>
        <authorList>
            <person name="Badouin H."/>
            <person name="Gouzy J."/>
            <person name="Grassa C.J."/>
            <person name="Murat F."/>
            <person name="Staton S.E."/>
            <person name="Cottret L."/>
            <person name="Lelandais-Briere C."/>
            <person name="Owens G.L."/>
            <person name="Carrere S."/>
            <person name="Mayjonade B."/>
            <person name="Legrand L."/>
            <person name="Gill N."/>
            <person name="Kane N.C."/>
            <person name="Bowers J.E."/>
            <person name="Hubner S."/>
            <person name="Bellec A."/>
            <person name="Berard A."/>
            <person name="Berges H."/>
            <person name="Blanchet N."/>
            <person name="Boniface M.C."/>
            <person name="Brunel D."/>
            <person name="Catrice O."/>
            <person name="Chaidir N."/>
            <person name="Claudel C."/>
            <person name="Donnadieu C."/>
            <person name="Faraut T."/>
            <person name="Fievet G."/>
            <person name="Helmstetter N."/>
            <person name="King M."/>
            <person name="Knapp S.J."/>
            <person name="Lai Z."/>
            <person name="Le Paslier M.C."/>
            <person name="Lippi Y."/>
            <person name="Lorenzon L."/>
            <person name="Mandel J.R."/>
            <person name="Marage G."/>
            <person name="Marchand G."/>
            <person name="Marquand E."/>
            <person name="Bret-Mestries E."/>
            <person name="Morien E."/>
            <person name="Nambeesan S."/>
            <person name="Nguyen T."/>
            <person name="Pegot-Espagnet P."/>
            <person name="Pouilly N."/>
            <person name="Raftis F."/>
            <person name="Sallet E."/>
            <person name="Schiex T."/>
            <person name="Thomas J."/>
            <person name="Vandecasteele C."/>
            <person name="Vares D."/>
            <person name="Vear F."/>
            <person name="Vautrin S."/>
            <person name="Crespi M."/>
            <person name="Mangin B."/>
            <person name="Burke J.M."/>
            <person name="Salse J."/>
            <person name="Munos S."/>
            <person name="Vincourt P."/>
            <person name="Rieseberg L.H."/>
            <person name="Langlade N.B."/>
        </authorList>
    </citation>
    <scope>NUCLEOTIDE SEQUENCE</scope>
    <source>
        <tissue evidence="2">Leaves</tissue>
    </source>
</reference>
<dbReference type="Proteomes" id="UP000215914">
    <property type="component" value="Unassembled WGS sequence"/>
</dbReference>